<reference evidence="3" key="2">
    <citation type="submission" date="2023-01" db="EMBL/GenBank/DDBJ databases">
        <authorList>
            <person name="Sun Q."/>
            <person name="Evtushenko L."/>
        </authorList>
    </citation>
    <scope>NUCLEOTIDE SEQUENCE</scope>
    <source>
        <strain evidence="3">VKM B-2222</strain>
    </source>
</reference>
<dbReference type="AlphaFoldDB" id="A0AAD3NVW0"/>
<organism evidence="3 4">
    <name type="scientific">Paracoccus kondratievae</name>
    <dbReference type="NCBI Taxonomy" id="135740"/>
    <lineage>
        <taxon>Bacteria</taxon>
        <taxon>Pseudomonadati</taxon>
        <taxon>Pseudomonadota</taxon>
        <taxon>Alphaproteobacteria</taxon>
        <taxon>Rhodobacterales</taxon>
        <taxon>Paracoccaceae</taxon>
        <taxon>Paracoccus</taxon>
    </lineage>
</organism>
<accession>A0AAD3NVW0</accession>
<sequence>MISRTFALALAFSMGAIPAFADCNGHKKVPSDQTTQIERPAPAPSTNS</sequence>
<keyword evidence="2" id="KW-0732">Signal</keyword>
<evidence type="ECO:0000313" key="3">
    <source>
        <dbReference type="EMBL" id="GLK62783.1"/>
    </source>
</evidence>
<evidence type="ECO:0000256" key="2">
    <source>
        <dbReference type="SAM" id="SignalP"/>
    </source>
</evidence>
<evidence type="ECO:0000256" key="1">
    <source>
        <dbReference type="SAM" id="MobiDB-lite"/>
    </source>
</evidence>
<feature type="region of interest" description="Disordered" evidence="1">
    <location>
        <begin position="26"/>
        <end position="48"/>
    </location>
</feature>
<keyword evidence="4" id="KW-1185">Reference proteome</keyword>
<dbReference type="EMBL" id="BSFH01000005">
    <property type="protein sequence ID" value="GLK62783.1"/>
    <property type="molecule type" value="Genomic_DNA"/>
</dbReference>
<dbReference type="Proteomes" id="UP001143349">
    <property type="component" value="Unassembled WGS sequence"/>
</dbReference>
<name>A0AAD3NVW0_9RHOB</name>
<protein>
    <submittedName>
        <fullName evidence="3">Uncharacterized protein</fullName>
    </submittedName>
</protein>
<feature type="chain" id="PRO_5041907517" evidence="2">
    <location>
        <begin position="22"/>
        <end position="48"/>
    </location>
</feature>
<dbReference type="RefSeq" id="WP_271179043.1">
    <property type="nucleotide sequence ID" value="NZ_BSFH01000005.1"/>
</dbReference>
<feature type="signal peptide" evidence="2">
    <location>
        <begin position="1"/>
        <end position="21"/>
    </location>
</feature>
<proteinExistence type="predicted"/>
<comment type="caution">
    <text evidence="3">The sequence shown here is derived from an EMBL/GenBank/DDBJ whole genome shotgun (WGS) entry which is preliminary data.</text>
</comment>
<gene>
    <name evidence="3" type="ORF">GCM10017635_02510</name>
</gene>
<evidence type="ECO:0000313" key="4">
    <source>
        <dbReference type="Proteomes" id="UP001143349"/>
    </source>
</evidence>
<reference evidence="3" key="1">
    <citation type="journal article" date="2014" name="Int. J. Syst. Evol. Microbiol.">
        <title>Complete genome sequence of Corynebacterium casei LMG S-19264T (=DSM 44701T), isolated from a smear-ripened cheese.</title>
        <authorList>
            <consortium name="US DOE Joint Genome Institute (JGI-PGF)"/>
            <person name="Walter F."/>
            <person name="Albersmeier A."/>
            <person name="Kalinowski J."/>
            <person name="Ruckert C."/>
        </authorList>
    </citation>
    <scope>NUCLEOTIDE SEQUENCE</scope>
    <source>
        <strain evidence="3">VKM B-2222</strain>
    </source>
</reference>